<gene>
    <name evidence="1" type="ORF">Salat_1448400</name>
</gene>
<accession>A0AAE2CLQ5</accession>
<dbReference type="AlphaFoldDB" id="A0AAE2CLQ5"/>
<dbReference type="EMBL" id="JACGWO010000005">
    <property type="protein sequence ID" value="KAK4426797.1"/>
    <property type="molecule type" value="Genomic_DNA"/>
</dbReference>
<sequence>MEARELINEEFKASDGRMYPLHSPAGFGNAGLGYLALRRQQGFHRAQTLMTWQSPWLLTQAPLKQPRTGGLCGRAGSHQKFRCSPGGAGLIHNRPLGICYDEGLPLTFWAISQLPLAVVSQGGDDVEAWLRSTHRTLRAQQYAHFLAICWALWYRRNKWVFKGLDIQAHTMVEMACRQFAHLELTHPVDPGRDTKGRSSCC</sequence>
<keyword evidence="2" id="KW-1185">Reference proteome</keyword>
<name>A0AAE2CLQ5_9LAMI</name>
<proteinExistence type="predicted"/>
<evidence type="ECO:0000313" key="1">
    <source>
        <dbReference type="EMBL" id="KAK4426797.1"/>
    </source>
</evidence>
<organism evidence="1 2">
    <name type="scientific">Sesamum alatum</name>
    <dbReference type="NCBI Taxonomy" id="300844"/>
    <lineage>
        <taxon>Eukaryota</taxon>
        <taxon>Viridiplantae</taxon>
        <taxon>Streptophyta</taxon>
        <taxon>Embryophyta</taxon>
        <taxon>Tracheophyta</taxon>
        <taxon>Spermatophyta</taxon>
        <taxon>Magnoliopsida</taxon>
        <taxon>eudicotyledons</taxon>
        <taxon>Gunneridae</taxon>
        <taxon>Pentapetalae</taxon>
        <taxon>asterids</taxon>
        <taxon>lamiids</taxon>
        <taxon>Lamiales</taxon>
        <taxon>Pedaliaceae</taxon>
        <taxon>Sesamum</taxon>
    </lineage>
</organism>
<reference evidence="1" key="1">
    <citation type="submission" date="2020-06" db="EMBL/GenBank/DDBJ databases">
        <authorList>
            <person name="Li T."/>
            <person name="Hu X."/>
            <person name="Zhang T."/>
            <person name="Song X."/>
            <person name="Zhang H."/>
            <person name="Dai N."/>
            <person name="Sheng W."/>
            <person name="Hou X."/>
            <person name="Wei L."/>
        </authorList>
    </citation>
    <scope>NUCLEOTIDE SEQUENCE</scope>
    <source>
        <strain evidence="1">3651</strain>
        <tissue evidence="1">Leaf</tissue>
    </source>
</reference>
<evidence type="ECO:0000313" key="2">
    <source>
        <dbReference type="Proteomes" id="UP001293254"/>
    </source>
</evidence>
<dbReference type="Proteomes" id="UP001293254">
    <property type="component" value="Unassembled WGS sequence"/>
</dbReference>
<comment type="caution">
    <text evidence="1">The sequence shown here is derived from an EMBL/GenBank/DDBJ whole genome shotgun (WGS) entry which is preliminary data.</text>
</comment>
<reference evidence="1" key="2">
    <citation type="journal article" date="2024" name="Plant">
        <title>Genomic evolution and insights into agronomic trait innovations of Sesamum species.</title>
        <authorList>
            <person name="Miao H."/>
            <person name="Wang L."/>
            <person name="Qu L."/>
            <person name="Liu H."/>
            <person name="Sun Y."/>
            <person name="Le M."/>
            <person name="Wang Q."/>
            <person name="Wei S."/>
            <person name="Zheng Y."/>
            <person name="Lin W."/>
            <person name="Duan Y."/>
            <person name="Cao H."/>
            <person name="Xiong S."/>
            <person name="Wang X."/>
            <person name="Wei L."/>
            <person name="Li C."/>
            <person name="Ma Q."/>
            <person name="Ju M."/>
            <person name="Zhao R."/>
            <person name="Li G."/>
            <person name="Mu C."/>
            <person name="Tian Q."/>
            <person name="Mei H."/>
            <person name="Zhang T."/>
            <person name="Gao T."/>
            <person name="Zhang H."/>
        </authorList>
    </citation>
    <scope>NUCLEOTIDE SEQUENCE</scope>
    <source>
        <strain evidence="1">3651</strain>
    </source>
</reference>
<protein>
    <submittedName>
        <fullName evidence="1">Uncharacterized protein</fullName>
    </submittedName>
</protein>